<dbReference type="RefSeq" id="WP_193865505.1">
    <property type="nucleotide sequence ID" value="NZ_JADEYR010000004.1"/>
</dbReference>
<dbReference type="EMBL" id="JADEYR010000004">
    <property type="protein sequence ID" value="MBE9403763.1"/>
    <property type="molecule type" value="Genomic_DNA"/>
</dbReference>
<gene>
    <name evidence="2" type="ORF">IOE58_06045</name>
</gene>
<evidence type="ECO:0000256" key="1">
    <source>
        <dbReference type="SAM" id="MobiDB-lite"/>
    </source>
</evidence>
<protein>
    <submittedName>
        <fullName evidence="2">Uncharacterized protein</fullName>
    </submittedName>
</protein>
<keyword evidence="3" id="KW-1185">Reference proteome</keyword>
<feature type="region of interest" description="Disordered" evidence="1">
    <location>
        <begin position="136"/>
        <end position="165"/>
    </location>
</feature>
<name>A0ABR9VZZ6_9MICO</name>
<comment type="caution">
    <text evidence="2">The sequence shown here is derived from an EMBL/GenBank/DDBJ whole genome shotgun (WGS) entry which is preliminary data.</text>
</comment>
<sequence>MTSGPRALRDHADALRRAADRFTLLRLRVSNAVLEVTRSSDPRIRRIGEDLRERWSSEQYAELGRIATGLRASARRLDEQATVLERSSGRRMGGYAGAGFLGRGDDARHHVDEVARFVGAQHFAGTQHGASIGGFPLSPQAEEGFLPHPSHAVGAVTPDYEDQSD</sequence>
<proteinExistence type="predicted"/>
<dbReference type="Proteomes" id="UP000644727">
    <property type="component" value="Unassembled WGS sequence"/>
</dbReference>
<reference evidence="2 3" key="1">
    <citation type="submission" date="2020-10" db="EMBL/GenBank/DDBJ databases">
        <title>Draft genome and description of Brachybacterium epidermidis sp nov.</title>
        <authorList>
            <person name="Boxberger M."/>
            <person name="La Scola B."/>
        </authorList>
    </citation>
    <scope>NUCLEOTIDE SEQUENCE [LARGE SCALE GENOMIC DNA]</scope>
    <source>
        <strain evidence="2 3">Marseille-Q2903</strain>
    </source>
</reference>
<organism evidence="2 3">
    <name type="scientific">Brachybacterium epidermidis</name>
    <dbReference type="NCBI Taxonomy" id="2781983"/>
    <lineage>
        <taxon>Bacteria</taxon>
        <taxon>Bacillati</taxon>
        <taxon>Actinomycetota</taxon>
        <taxon>Actinomycetes</taxon>
        <taxon>Micrococcales</taxon>
        <taxon>Dermabacteraceae</taxon>
        <taxon>Brachybacterium</taxon>
    </lineage>
</organism>
<evidence type="ECO:0000313" key="2">
    <source>
        <dbReference type="EMBL" id="MBE9403763.1"/>
    </source>
</evidence>
<accession>A0ABR9VZZ6</accession>
<evidence type="ECO:0000313" key="3">
    <source>
        <dbReference type="Proteomes" id="UP000644727"/>
    </source>
</evidence>